<gene>
    <name evidence="1" type="ORF">RV04_GL001530</name>
</gene>
<organism evidence="1 2">
    <name type="scientific">Enterococcus hermanniensis</name>
    <dbReference type="NCBI Taxonomy" id="249189"/>
    <lineage>
        <taxon>Bacteria</taxon>
        <taxon>Bacillati</taxon>
        <taxon>Bacillota</taxon>
        <taxon>Bacilli</taxon>
        <taxon>Lactobacillales</taxon>
        <taxon>Enterococcaceae</taxon>
        <taxon>Enterococcus</taxon>
    </lineage>
</organism>
<accession>A0A1L8T9X6</accession>
<dbReference type="OrthoDB" id="2991569at2"/>
<evidence type="ECO:0000313" key="2">
    <source>
        <dbReference type="Proteomes" id="UP000182077"/>
    </source>
</evidence>
<protein>
    <submittedName>
        <fullName evidence="1">Uncharacterized protein</fullName>
    </submittedName>
</protein>
<sequence>MSTTELYAVNKNGDVTPCGEAKNSWLGGMHVWNSLNEKYALNDGMMFGFKKTWGNFNKGFYEEYEDVLLGSTFDKVLVLKENFDQLISNFKKYLTVYPDSNFGQQIEVIETMKADEDVIGVAWCQTSVADDLWDFGYDEDKDETIPYNIFKGEKHWNLFEEVKVS</sequence>
<proteinExistence type="predicted"/>
<evidence type="ECO:0000313" key="1">
    <source>
        <dbReference type="EMBL" id="OJG40904.1"/>
    </source>
</evidence>
<dbReference type="EMBL" id="JXKQ01000031">
    <property type="protein sequence ID" value="OJG40904.1"/>
    <property type="molecule type" value="Genomic_DNA"/>
</dbReference>
<comment type="caution">
    <text evidence="1">The sequence shown here is derived from an EMBL/GenBank/DDBJ whole genome shotgun (WGS) entry which is preliminary data.</text>
</comment>
<dbReference type="AlphaFoldDB" id="A0A1L8T9X6"/>
<name>A0A1L8T9X6_9ENTE</name>
<dbReference type="Proteomes" id="UP000182077">
    <property type="component" value="Unassembled WGS sequence"/>
</dbReference>
<keyword evidence="2" id="KW-1185">Reference proteome</keyword>
<dbReference type="STRING" id="249189.RV04_GL001530"/>
<reference evidence="1 2" key="1">
    <citation type="submission" date="2014-12" db="EMBL/GenBank/DDBJ databases">
        <title>Draft genome sequences of 29 type strains of Enterococci.</title>
        <authorList>
            <person name="Zhong Z."/>
            <person name="Sun Z."/>
            <person name="Liu W."/>
            <person name="Zhang W."/>
            <person name="Zhang H."/>
        </authorList>
    </citation>
    <scope>NUCLEOTIDE SEQUENCE [LARGE SCALE GENOMIC DNA]</scope>
    <source>
        <strain evidence="1 2">DSM 17122</strain>
    </source>
</reference>
<dbReference type="RefSeq" id="WP_071858840.1">
    <property type="nucleotide sequence ID" value="NZ_JBHSHK010000003.1"/>
</dbReference>